<keyword evidence="4" id="KW-1185">Reference proteome</keyword>
<evidence type="ECO:0000259" key="2">
    <source>
        <dbReference type="Pfam" id="PF25148"/>
    </source>
</evidence>
<dbReference type="eggNOG" id="ENOG502Z9S7">
    <property type="taxonomic scope" value="Bacteria"/>
</dbReference>
<dbReference type="Pfam" id="PF25148">
    <property type="entry name" value="DUF7824"/>
    <property type="match status" value="1"/>
</dbReference>
<protein>
    <recommendedName>
        <fullName evidence="2">DUF7824 domain-containing protein</fullName>
    </recommendedName>
</protein>
<dbReference type="KEGG" id="ksk:KSE_64150"/>
<dbReference type="EMBL" id="AP010968">
    <property type="protein sequence ID" value="BAJ32174.1"/>
    <property type="molecule type" value="Genomic_DNA"/>
</dbReference>
<dbReference type="STRING" id="452652.KSE_64150"/>
<evidence type="ECO:0000256" key="1">
    <source>
        <dbReference type="SAM" id="MobiDB-lite"/>
    </source>
</evidence>
<feature type="compositionally biased region" description="Gly residues" evidence="1">
    <location>
        <begin position="571"/>
        <end position="593"/>
    </location>
</feature>
<dbReference type="AlphaFoldDB" id="E4N1Z0"/>
<name>E4N1Z0_KITSK</name>
<dbReference type="Proteomes" id="UP000007076">
    <property type="component" value="Chromosome"/>
</dbReference>
<feature type="domain" description="DUF7824" evidence="2">
    <location>
        <begin position="523"/>
        <end position="571"/>
    </location>
</feature>
<dbReference type="HOGENOM" id="CLU_016093_0_0_11"/>
<gene>
    <name evidence="3" type="ordered locus">KSE_64150</name>
</gene>
<sequence>MNDLVTAVRNADHARAVVLVEELDGARRKDALPALRELRRELVRRDGLGPGWDALWVIGAVCQPTPAEAADWLAHGEIDTVAAWDRPPLLGLLEAQPSHWQREVGLRLANRRAGRTDDWGSGLLFRLAEHLLRRSDTPPPGEPNLVVDWMRDRSSTLFRSAVTVLPPDTDLRTRLRADSFTPVLAPLVFEGPTARWFDHFARRRESERWVPALVELVADGTIDRSAFLARGFARLVRGGAVGELRTYLELLRALAPGVDELAGSRRALLALLDGDSVVAGSALEWLVVLDGAGLLGEAEVAEAAGVLAVRPEKKVVRALLGWLDRVAAGGRVVVALGGVAGCFGHPDRQVQELALKVLKRHAGVVEGELSVQLRAAALLLDPVRAGVAAELLGASVGSEPVGAAQDDRLPEPPRPVRVPGPLGSPAEVAEELAAALAADDESVRFERVLDGLVRQVWTDRAALAAALAPLGRSWEPLHGLARVVVGAEPPGLLAQLLQHRPEYAHAFGSVLAARLHEAATHRVPFLLATPTHANGALDARELVTRLERYEELGVQPGPVDFAQALLRTAADGGGEGGGDGGGGGEGSGDGGGEGAERLASDAGRQLAAWLRDGGLPREATVVVPKGENGYRYCEQPAPDTGRLAVAPGAELPEAVRLLLGPRAEREERYRGRGWRIDDRATAILPHHREETAARLLPRPGGDRTALLLAESTGPCGPAVHLLLARCCDADPGPARAVTVDALLSLAAQRALDPAALGREAGALVRDGALRPNRLAAVLTDLATAGAPRLAWAALAGLLPVLLAEPLPGGAAELLATAVDRARETAAGGAIAAVTRLATGGGRSKAVTEARRLAELLG</sequence>
<dbReference type="InterPro" id="IPR056726">
    <property type="entry name" value="DUF7824"/>
</dbReference>
<organism evidence="3 4">
    <name type="scientific">Kitasatospora setae (strain ATCC 33774 / DSM 43861 / JCM 3304 / KCC A-0304 / NBRC 14216 / KM-6054)</name>
    <name type="common">Streptomyces setae</name>
    <dbReference type="NCBI Taxonomy" id="452652"/>
    <lineage>
        <taxon>Bacteria</taxon>
        <taxon>Bacillati</taxon>
        <taxon>Actinomycetota</taxon>
        <taxon>Actinomycetes</taxon>
        <taxon>Kitasatosporales</taxon>
        <taxon>Streptomycetaceae</taxon>
        <taxon>Kitasatospora</taxon>
    </lineage>
</organism>
<dbReference type="PATRIC" id="fig|452652.3.peg.6438"/>
<proteinExistence type="predicted"/>
<dbReference type="RefSeq" id="WP_014139470.1">
    <property type="nucleotide sequence ID" value="NC_016109.1"/>
</dbReference>
<accession>E4N1Z0</accession>
<evidence type="ECO:0000313" key="3">
    <source>
        <dbReference type="EMBL" id="BAJ32174.1"/>
    </source>
</evidence>
<feature type="region of interest" description="Disordered" evidence="1">
    <location>
        <begin position="570"/>
        <end position="599"/>
    </location>
</feature>
<reference evidence="3 4" key="1">
    <citation type="journal article" date="2010" name="DNA Res.">
        <title>Genome sequence of Kitasatospora setae NBRC 14216T: an evolutionary snapshot of the family Streptomycetaceae.</title>
        <authorList>
            <person name="Ichikawa N."/>
            <person name="Oguchi A."/>
            <person name="Ikeda H."/>
            <person name="Ishikawa J."/>
            <person name="Kitani S."/>
            <person name="Watanabe Y."/>
            <person name="Nakamura S."/>
            <person name="Katano Y."/>
            <person name="Kishi E."/>
            <person name="Sasagawa M."/>
            <person name="Ankai A."/>
            <person name="Fukui S."/>
            <person name="Hashimoto Y."/>
            <person name="Kamata S."/>
            <person name="Otoguro M."/>
            <person name="Tanikawa S."/>
            <person name="Nihira T."/>
            <person name="Horinouchi S."/>
            <person name="Ohnishi Y."/>
            <person name="Hayakawa M."/>
            <person name="Kuzuyama T."/>
            <person name="Arisawa A."/>
            <person name="Nomoto F."/>
            <person name="Miura H."/>
            <person name="Takahashi Y."/>
            <person name="Fujita N."/>
        </authorList>
    </citation>
    <scope>NUCLEOTIDE SEQUENCE [LARGE SCALE GENOMIC DNA]</scope>
    <source>
        <strain evidence="4">ATCC 33774 / DSM 43861 / JCM 3304 / KCC A-0304 / NBRC 14216 / KM-6054</strain>
    </source>
</reference>
<evidence type="ECO:0000313" key="4">
    <source>
        <dbReference type="Proteomes" id="UP000007076"/>
    </source>
</evidence>